<evidence type="ECO:0000313" key="3">
    <source>
        <dbReference type="Proteomes" id="UP001295423"/>
    </source>
</evidence>
<comment type="caution">
    <text evidence="2">The sequence shown here is derived from an EMBL/GenBank/DDBJ whole genome shotgun (WGS) entry which is preliminary data.</text>
</comment>
<keyword evidence="1" id="KW-1133">Transmembrane helix</keyword>
<keyword evidence="3" id="KW-1185">Reference proteome</keyword>
<dbReference type="EMBL" id="CAKOGP040001446">
    <property type="protein sequence ID" value="CAJ1945539.1"/>
    <property type="molecule type" value="Genomic_DNA"/>
</dbReference>
<evidence type="ECO:0000313" key="2">
    <source>
        <dbReference type="EMBL" id="CAJ1945539.1"/>
    </source>
</evidence>
<proteinExistence type="predicted"/>
<dbReference type="AlphaFoldDB" id="A0AAD2CTF4"/>
<feature type="transmembrane region" description="Helical" evidence="1">
    <location>
        <begin position="89"/>
        <end position="110"/>
    </location>
</feature>
<reference evidence="2" key="1">
    <citation type="submission" date="2023-08" db="EMBL/GenBank/DDBJ databases">
        <authorList>
            <person name="Audoor S."/>
            <person name="Bilcke G."/>
        </authorList>
    </citation>
    <scope>NUCLEOTIDE SEQUENCE</scope>
</reference>
<keyword evidence="1" id="KW-0812">Transmembrane</keyword>
<evidence type="ECO:0000256" key="1">
    <source>
        <dbReference type="SAM" id="Phobius"/>
    </source>
</evidence>
<accession>A0AAD2CTF4</accession>
<keyword evidence="1" id="KW-0472">Membrane</keyword>
<name>A0AAD2CTF4_9STRA</name>
<organism evidence="2 3">
    <name type="scientific">Cylindrotheca closterium</name>
    <dbReference type="NCBI Taxonomy" id="2856"/>
    <lineage>
        <taxon>Eukaryota</taxon>
        <taxon>Sar</taxon>
        <taxon>Stramenopiles</taxon>
        <taxon>Ochrophyta</taxon>
        <taxon>Bacillariophyta</taxon>
        <taxon>Bacillariophyceae</taxon>
        <taxon>Bacillariophycidae</taxon>
        <taxon>Bacillariales</taxon>
        <taxon>Bacillariaceae</taxon>
        <taxon>Cylindrotheca</taxon>
    </lineage>
</organism>
<dbReference type="Proteomes" id="UP001295423">
    <property type="component" value="Unassembled WGS sequence"/>
</dbReference>
<gene>
    <name evidence="2" type="ORF">CYCCA115_LOCUS9683</name>
</gene>
<protein>
    <submittedName>
        <fullName evidence="2">Uncharacterized protein</fullName>
    </submittedName>
</protein>
<sequence>MAPRVAAEISFEQNTICNPQYVFDHHKPVKLAGYMMDAEWEEFVEDIENTLVPAKKFQRSITAISATFLVLYIVILISSLTILKEVEPSVIQLSVMIAVNALFILSLFRAEKGVRDLAKRRLRKVLVAAGAKHSKLSFALKQQERGKGIFMYLEICILEPLAAHGGWDEGSDGEVVLNLEMEEIESA</sequence>
<feature type="transmembrane region" description="Helical" evidence="1">
    <location>
        <begin position="61"/>
        <end position="83"/>
    </location>
</feature>